<evidence type="ECO:0000256" key="4">
    <source>
        <dbReference type="ARBA" id="ARBA00025806"/>
    </source>
</evidence>
<feature type="compositionally biased region" description="Polar residues" evidence="5">
    <location>
        <begin position="27"/>
        <end position="48"/>
    </location>
</feature>
<evidence type="ECO:0000313" key="6">
    <source>
        <dbReference type="EMBL" id="VDI49582.1"/>
    </source>
</evidence>
<sequence>MAESPQWKKPSDIMKNMRKKKRISLQRVPSNDSFSNPVFGDMTNTSSQPKRRNPFSKDTSDDTQPSSKRPRKSVDEDQHNDSVDQISFFKMFNESNNTSTVSAEKGIEIEKTPTPVFLREEEDSQSQFAFIEKIFSANKNKKPVPVSKKEVKKEEPVCTSTFPVDWSLKVKMRVVSSTPLTWCTQLKTMEEAVGVTQFTTGQKQ</sequence>
<dbReference type="PANTHER" id="PTHR12972">
    <property type="entry name" value="DOWNSTREAM NEIGHBOR OF SON"/>
    <property type="match status" value="1"/>
</dbReference>
<dbReference type="InterPro" id="IPR024861">
    <property type="entry name" value="Donson"/>
</dbReference>
<evidence type="ECO:0000313" key="7">
    <source>
        <dbReference type="Proteomes" id="UP000596742"/>
    </source>
</evidence>
<dbReference type="Proteomes" id="UP000596742">
    <property type="component" value="Unassembled WGS sequence"/>
</dbReference>
<dbReference type="GO" id="GO:0005634">
    <property type="term" value="C:nucleus"/>
    <property type="evidence" value="ECO:0007669"/>
    <property type="project" value="UniProtKB-SubCell"/>
</dbReference>
<feature type="region of interest" description="Disordered" evidence="5">
    <location>
        <begin position="1"/>
        <end position="80"/>
    </location>
</feature>
<proteinExistence type="inferred from homology"/>
<dbReference type="PANTHER" id="PTHR12972:SF0">
    <property type="entry name" value="PROTEIN DOWNSTREAM NEIGHBOR OF SON"/>
    <property type="match status" value="1"/>
</dbReference>
<accession>A0A8B6FH05</accession>
<name>A0A8B6FH05_MYTGA</name>
<organism evidence="6 7">
    <name type="scientific">Mytilus galloprovincialis</name>
    <name type="common">Mediterranean mussel</name>
    <dbReference type="NCBI Taxonomy" id="29158"/>
    <lineage>
        <taxon>Eukaryota</taxon>
        <taxon>Metazoa</taxon>
        <taxon>Spiralia</taxon>
        <taxon>Lophotrochozoa</taxon>
        <taxon>Mollusca</taxon>
        <taxon>Bivalvia</taxon>
        <taxon>Autobranchia</taxon>
        <taxon>Pteriomorphia</taxon>
        <taxon>Mytilida</taxon>
        <taxon>Mytiloidea</taxon>
        <taxon>Mytilidae</taxon>
        <taxon>Mytilinae</taxon>
        <taxon>Mytilus</taxon>
    </lineage>
</organism>
<dbReference type="EMBL" id="UYJE01006844">
    <property type="protein sequence ID" value="VDI49582.1"/>
    <property type="molecule type" value="Genomic_DNA"/>
</dbReference>
<feature type="non-terminal residue" evidence="6">
    <location>
        <position position="204"/>
    </location>
</feature>
<keyword evidence="3" id="KW-0539">Nucleus</keyword>
<comment type="caution">
    <text evidence="6">The sequence shown here is derived from an EMBL/GenBank/DDBJ whole genome shotgun (WGS) entry which is preliminary data.</text>
</comment>
<gene>
    <name evidence="6" type="ORF">MGAL_10B077001</name>
</gene>
<protein>
    <submittedName>
        <fullName evidence="6">Uncharacterized protein</fullName>
    </submittedName>
</protein>
<comment type="subcellular location">
    <subcellularLocation>
        <location evidence="1">Nucleus</location>
    </subcellularLocation>
</comment>
<evidence type="ECO:0000256" key="5">
    <source>
        <dbReference type="SAM" id="MobiDB-lite"/>
    </source>
</evidence>
<dbReference type="AlphaFoldDB" id="A0A8B6FH05"/>
<reference evidence="6" key="1">
    <citation type="submission" date="2018-11" db="EMBL/GenBank/DDBJ databases">
        <authorList>
            <person name="Alioto T."/>
            <person name="Alioto T."/>
        </authorList>
    </citation>
    <scope>NUCLEOTIDE SEQUENCE</scope>
</reference>
<comment type="similarity">
    <text evidence="4">Belongs to the DONSON family.</text>
</comment>
<evidence type="ECO:0000256" key="3">
    <source>
        <dbReference type="ARBA" id="ARBA00023242"/>
    </source>
</evidence>
<keyword evidence="7" id="KW-1185">Reference proteome</keyword>
<keyword evidence="2" id="KW-0217">Developmental protein</keyword>
<dbReference type="GO" id="GO:0033260">
    <property type="term" value="P:nuclear DNA replication"/>
    <property type="evidence" value="ECO:0007669"/>
    <property type="project" value="TreeGrafter"/>
</dbReference>
<evidence type="ECO:0000256" key="1">
    <source>
        <dbReference type="ARBA" id="ARBA00004123"/>
    </source>
</evidence>
<evidence type="ECO:0000256" key="2">
    <source>
        <dbReference type="ARBA" id="ARBA00022473"/>
    </source>
</evidence>
<dbReference type="OrthoDB" id="534063at2759"/>